<dbReference type="GO" id="GO:0005829">
    <property type="term" value="C:cytosol"/>
    <property type="evidence" value="ECO:0007669"/>
    <property type="project" value="GOC"/>
</dbReference>
<dbReference type="GO" id="GO:0015031">
    <property type="term" value="P:protein transport"/>
    <property type="evidence" value="ECO:0007669"/>
    <property type="project" value="UniProtKB-KW"/>
</dbReference>
<dbReference type="GO" id="GO:0000938">
    <property type="term" value="C:GARP complex"/>
    <property type="evidence" value="ECO:0007669"/>
    <property type="project" value="InterPro"/>
</dbReference>
<dbReference type="GO" id="GO:0019905">
    <property type="term" value="F:syntaxin binding"/>
    <property type="evidence" value="ECO:0007669"/>
    <property type="project" value="TreeGrafter"/>
</dbReference>
<evidence type="ECO:0000256" key="4">
    <source>
        <dbReference type="ARBA" id="ARBA00022927"/>
    </source>
</evidence>
<keyword evidence="9" id="KW-1185">Reference proteome</keyword>
<evidence type="ECO:0000313" key="9">
    <source>
        <dbReference type="Proteomes" id="UP000281553"/>
    </source>
</evidence>
<dbReference type="EMBL" id="UYRU01054226">
    <property type="protein sequence ID" value="VDN12580.1"/>
    <property type="molecule type" value="Genomic_DNA"/>
</dbReference>
<sequence>MASDFNLADPQTFHRVIPLYPRGWAGQHRQHSSSDSRLPSDNSTASSISQSTAFSNQNERLSQYLDAVELRIIRHVSKQSSSFFEAVRGHDVVREKLSQTLADVRAVREKLGQLDGIYCETAAQMVRLERRRENYKKLLKQVPFFMPFCSLMYLPLKARS</sequence>
<protein>
    <submittedName>
        <fullName evidence="8">Uncharacterized protein</fullName>
    </submittedName>
</protein>
<evidence type="ECO:0000256" key="5">
    <source>
        <dbReference type="ARBA" id="ARBA00023034"/>
    </source>
</evidence>
<keyword evidence="5" id="KW-0333">Golgi apparatus</keyword>
<accession>A0A3P7LGQ8</accession>
<keyword evidence="4" id="KW-0653">Protein transport</keyword>
<evidence type="ECO:0000313" key="8">
    <source>
        <dbReference type="EMBL" id="VDN12580.1"/>
    </source>
</evidence>
<dbReference type="PANTHER" id="PTHR12965">
    <property type="entry name" value="VACUOLAR PROTEIN SORTING 54"/>
    <property type="match status" value="1"/>
</dbReference>
<organism evidence="8 9">
    <name type="scientific">Dibothriocephalus latus</name>
    <name type="common">Fish tapeworm</name>
    <name type="synonym">Diphyllobothrium latum</name>
    <dbReference type="NCBI Taxonomy" id="60516"/>
    <lineage>
        <taxon>Eukaryota</taxon>
        <taxon>Metazoa</taxon>
        <taxon>Spiralia</taxon>
        <taxon>Lophotrochozoa</taxon>
        <taxon>Platyhelminthes</taxon>
        <taxon>Cestoda</taxon>
        <taxon>Eucestoda</taxon>
        <taxon>Diphyllobothriidea</taxon>
        <taxon>Diphyllobothriidae</taxon>
        <taxon>Dibothriocephalus</taxon>
    </lineage>
</organism>
<evidence type="ECO:0000256" key="3">
    <source>
        <dbReference type="ARBA" id="ARBA00022448"/>
    </source>
</evidence>
<evidence type="ECO:0000256" key="7">
    <source>
        <dbReference type="SAM" id="MobiDB-lite"/>
    </source>
</evidence>
<dbReference type="Proteomes" id="UP000281553">
    <property type="component" value="Unassembled WGS sequence"/>
</dbReference>
<gene>
    <name evidence="8" type="ORF">DILT_LOCUS8411</name>
</gene>
<feature type="region of interest" description="Disordered" evidence="7">
    <location>
        <begin position="27"/>
        <end position="54"/>
    </location>
</feature>
<evidence type="ECO:0000256" key="2">
    <source>
        <dbReference type="ARBA" id="ARBA00009150"/>
    </source>
</evidence>
<feature type="compositionally biased region" description="Low complexity" evidence="7">
    <location>
        <begin position="33"/>
        <end position="43"/>
    </location>
</feature>
<evidence type="ECO:0000256" key="1">
    <source>
        <dbReference type="ARBA" id="ARBA00004601"/>
    </source>
</evidence>
<comment type="similarity">
    <text evidence="2">Belongs to the VPS54 family.</text>
</comment>
<dbReference type="GO" id="GO:0006896">
    <property type="term" value="P:Golgi to vacuole transport"/>
    <property type="evidence" value="ECO:0007669"/>
    <property type="project" value="TreeGrafter"/>
</dbReference>
<feature type="compositionally biased region" description="Polar residues" evidence="7">
    <location>
        <begin position="44"/>
        <end position="54"/>
    </location>
</feature>
<dbReference type="OrthoDB" id="10259024at2759"/>
<keyword evidence="3" id="KW-0813">Transport</keyword>
<dbReference type="AlphaFoldDB" id="A0A3P7LGQ8"/>
<name>A0A3P7LGQ8_DIBLA</name>
<evidence type="ECO:0000256" key="6">
    <source>
        <dbReference type="ARBA" id="ARBA00023054"/>
    </source>
</evidence>
<keyword evidence="6" id="KW-0175">Coiled coil</keyword>
<proteinExistence type="inferred from homology"/>
<reference evidence="8 9" key="1">
    <citation type="submission" date="2018-11" db="EMBL/GenBank/DDBJ databases">
        <authorList>
            <consortium name="Pathogen Informatics"/>
        </authorList>
    </citation>
    <scope>NUCLEOTIDE SEQUENCE [LARGE SCALE GENOMIC DNA]</scope>
</reference>
<dbReference type="GO" id="GO:0042147">
    <property type="term" value="P:retrograde transport, endosome to Golgi"/>
    <property type="evidence" value="ECO:0007669"/>
    <property type="project" value="InterPro"/>
</dbReference>
<comment type="subcellular location">
    <subcellularLocation>
        <location evidence="1">Golgi apparatus</location>
        <location evidence="1">trans-Golgi network</location>
    </subcellularLocation>
</comment>
<dbReference type="PANTHER" id="PTHR12965:SF0">
    <property type="entry name" value="VACUOLAR PROTEIN SORTING-ASSOCIATED PROTEIN 54"/>
    <property type="match status" value="1"/>
</dbReference>
<dbReference type="InterPro" id="IPR039745">
    <property type="entry name" value="Vps54"/>
</dbReference>